<sequence length="197" mass="21412">MITRSERTVRMAGELDLYEAAYLRGGAERVVMVALAALRRQGGVTVTVARPRVTVLEHRAQDPVQRALLDAVPGKGMTLPNLVQKLAESPEIKEIAAGLQDRNLLRRSRRGGRPVLSRNGRRRSEELADSPPEGYRMAVLGVEGIDDDDDLRRIFAPRQQTRRTWYGGTVTYDTTPPARNYGGGSDDSGGGGGGGSD</sequence>
<feature type="compositionally biased region" description="Gly residues" evidence="1">
    <location>
        <begin position="181"/>
        <end position="197"/>
    </location>
</feature>
<evidence type="ECO:0000256" key="1">
    <source>
        <dbReference type="SAM" id="MobiDB-lite"/>
    </source>
</evidence>
<dbReference type="NCBIfam" id="TIGR04222">
    <property type="entry name" value="near_uncomplex"/>
    <property type="match status" value="1"/>
</dbReference>
<evidence type="ECO:0000313" key="2">
    <source>
        <dbReference type="EMBL" id="MFC5745249.1"/>
    </source>
</evidence>
<comment type="caution">
    <text evidence="2">The sequence shown here is derived from an EMBL/GenBank/DDBJ whole genome shotgun (WGS) entry which is preliminary data.</text>
</comment>
<protein>
    <submittedName>
        <fullName evidence="2">TIGR04222 domain-containing membrane protein</fullName>
    </submittedName>
</protein>
<accession>A0ABW0ZPM6</accession>
<dbReference type="EMBL" id="JBHSON010000007">
    <property type="protein sequence ID" value="MFC5745249.1"/>
    <property type="molecule type" value="Genomic_DNA"/>
</dbReference>
<dbReference type="RefSeq" id="WP_378280875.1">
    <property type="nucleotide sequence ID" value="NZ_JBHSON010000007.1"/>
</dbReference>
<reference evidence="3" key="1">
    <citation type="journal article" date="2019" name="Int. J. Syst. Evol. Microbiol.">
        <title>The Global Catalogue of Microorganisms (GCM) 10K type strain sequencing project: providing services to taxonomists for standard genome sequencing and annotation.</title>
        <authorList>
            <consortium name="The Broad Institute Genomics Platform"/>
            <consortium name="The Broad Institute Genome Sequencing Center for Infectious Disease"/>
            <person name="Wu L."/>
            <person name="Ma J."/>
        </authorList>
    </citation>
    <scope>NUCLEOTIDE SEQUENCE [LARGE SCALE GENOMIC DNA]</scope>
    <source>
        <strain evidence="3">KCTC 42087</strain>
    </source>
</reference>
<feature type="region of interest" description="Disordered" evidence="1">
    <location>
        <begin position="166"/>
        <end position="197"/>
    </location>
</feature>
<feature type="region of interest" description="Disordered" evidence="1">
    <location>
        <begin position="110"/>
        <end position="132"/>
    </location>
</feature>
<evidence type="ECO:0000313" key="3">
    <source>
        <dbReference type="Proteomes" id="UP001596074"/>
    </source>
</evidence>
<organism evidence="2 3">
    <name type="scientific">Actinomadura rugatobispora</name>
    <dbReference type="NCBI Taxonomy" id="1994"/>
    <lineage>
        <taxon>Bacteria</taxon>
        <taxon>Bacillati</taxon>
        <taxon>Actinomycetota</taxon>
        <taxon>Actinomycetes</taxon>
        <taxon>Streptosporangiales</taxon>
        <taxon>Thermomonosporaceae</taxon>
        <taxon>Actinomadura</taxon>
    </lineage>
</organism>
<proteinExistence type="predicted"/>
<dbReference type="Proteomes" id="UP001596074">
    <property type="component" value="Unassembled WGS sequence"/>
</dbReference>
<gene>
    <name evidence="2" type="ORF">ACFPZN_06460</name>
</gene>
<name>A0ABW0ZPM6_9ACTN</name>
<dbReference type="InterPro" id="IPR026467">
    <property type="entry name" value="Ser/Gly_Cys_C_dom"/>
</dbReference>
<keyword evidence="3" id="KW-1185">Reference proteome</keyword>